<reference evidence="1" key="2">
    <citation type="submission" date="2020-09" db="EMBL/GenBank/DDBJ databases">
        <authorList>
            <person name="Sun Q."/>
            <person name="Zhou Y."/>
        </authorList>
    </citation>
    <scope>NUCLEOTIDE SEQUENCE</scope>
    <source>
        <strain evidence="1">CGMCC 1.15254</strain>
    </source>
</reference>
<evidence type="ECO:0008006" key="3">
    <source>
        <dbReference type="Google" id="ProtNLM"/>
    </source>
</evidence>
<gene>
    <name evidence="1" type="ORF">GCM10011332_30980</name>
</gene>
<dbReference type="PANTHER" id="PTHR33986">
    <property type="entry name" value="OS02G0535700 PROTEIN"/>
    <property type="match status" value="1"/>
</dbReference>
<accession>A0A917C7T4</accession>
<protein>
    <recommendedName>
        <fullName evidence="3">Nucleoside-diphosphate sugar epimerase</fullName>
    </recommendedName>
</protein>
<dbReference type="PANTHER" id="PTHR33986:SF15">
    <property type="entry name" value="MITOCHONDRIAL FISSION PROTEIN ELM1"/>
    <property type="match status" value="1"/>
</dbReference>
<dbReference type="Proteomes" id="UP000632498">
    <property type="component" value="Unassembled WGS sequence"/>
</dbReference>
<evidence type="ECO:0000313" key="1">
    <source>
        <dbReference type="EMBL" id="GGF74704.1"/>
    </source>
</evidence>
<dbReference type="SUPFAM" id="SSF53756">
    <property type="entry name" value="UDP-Glycosyltransferase/glycogen phosphorylase"/>
    <property type="match status" value="1"/>
</dbReference>
<comment type="caution">
    <text evidence="1">The sequence shown here is derived from an EMBL/GenBank/DDBJ whole genome shotgun (WGS) entry which is preliminary data.</text>
</comment>
<dbReference type="AlphaFoldDB" id="A0A917C7T4"/>
<sequence length="316" mass="33881">MKTIWVLLDDRAGNVNQCLGVAEALGLSFIRKDITYNALAKLPNFLLGASLCGLSVESRCALNAPWPDLVIAAGRRTAPIARYIKRKSQGKSKLVQIMHPGSAGAADFDLICVPAHDLHGTLQENEMTIFGAPHRVTAEKLVQASSDWADRFVTLSSPRIGLIVGGATKNRGFSAEMARDLGRAVNNMAQEKGASVLVTTSRRTGAAASSLLSEITVPSFQYKWGDEGDNPYFGILACSDLLIVTGDSVSMCSECCGTGKPVYIYAPPGMISDKHMRMVNALIENQYALPFGEETPLAQTHTLNAAADIAARIKQL</sequence>
<dbReference type="Pfam" id="PF06258">
    <property type="entry name" value="Mito_fiss_Elm1"/>
    <property type="match status" value="1"/>
</dbReference>
<dbReference type="EMBL" id="BMHV01000033">
    <property type="protein sequence ID" value="GGF74704.1"/>
    <property type="molecule type" value="Genomic_DNA"/>
</dbReference>
<reference evidence="1" key="1">
    <citation type="journal article" date="2014" name="Int. J. Syst. Evol. Microbiol.">
        <title>Complete genome sequence of Corynebacterium casei LMG S-19264T (=DSM 44701T), isolated from a smear-ripened cheese.</title>
        <authorList>
            <consortium name="US DOE Joint Genome Institute (JGI-PGF)"/>
            <person name="Walter F."/>
            <person name="Albersmeier A."/>
            <person name="Kalinowski J."/>
            <person name="Ruckert C."/>
        </authorList>
    </citation>
    <scope>NUCLEOTIDE SEQUENCE</scope>
    <source>
        <strain evidence="1">CGMCC 1.15254</strain>
    </source>
</reference>
<keyword evidence="2" id="KW-1185">Reference proteome</keyword>
<proteinExistence type="predicted"/>
<organism evidence="1 2">
    <name type="scientific">Terasakiella brassicae</name>
    <dbReference type="NCBI Taxonomy" id="1634917"/>
    <lineage>
        <taxon>Bacteria</taxon>
        <taxon>Pseudomonadati</taxon>
        <taxon>Pseudomonadota</taxon>
        <taxon>Alphaproteobacteria</taxon>
        <taxon>Rhodospirillales</taxon>
        <taxon>Terasakiellaceae</taxon>
        <taxon>Terasakiella</taxon>
    </lineage>
</organism>
<name>A0A917C7T4_9PROT</name>
<evidence type="ECO:0000313" key="2">
    <source>
        <dbReference type="Proteomes" id="UP000632498"/>
    </source>
</evidence>
<dbReference type="InterPro" id="IPR009367">
    <property type="entry name" value="Elm1-like"/>
</dbReference>
<dbReference type="RefSeq" id="WP_188666888.1">
    <property type="nucleotide sequence ID" value="NZ_BMHV01000033.1"/>
</dbReference>